<evidence type="ECO:0000313" key="1">
    <source>
        <dbReference type="EMBL" id="ETJ33264.1"/>
    </source>
</evidence>
<dbReference type="EMBL" id="AZMM01012281">
    <property type="protein sequence ID" value="ETJ33264.1"/>
    <property type="molecule type" value="Genomic_DNA"/>
</dbReference>
<protein>
    <submittedName>
        <fullName evidence="1">Uncharacterized protein</fullName>
    </submittedName>
</protein>
<sequence length="28" mass="3130">ESLPEGTIIKVDLNDNKELDFKVVKPTS</sequence>
<accession>W1XWM6</accession>
<gene>
    <name evidence="1" type="ORF">Q604_UNBC12281G0001</name>
</gene>
<reference evidence="1" key="1">
    <citation type="submission" date="2013-12" db="EMBL/GenBank/DDBJ databases">
        <title>A Varibaculum cambriense genome reconstructed from a premature infant gut community with otherwise low bacterial novelty that shifts toward anaerobic metabolism during the third week of life.</title>
        <authorList>
            <person name="Brown C.T."/>
            <person name="Sharon I."/>
            <person name="Thomas B.C."/>
            <person name="Castelle C.J."/>
            <person name="Morowitz M.J."/>
            <person name="Banfield J.F."/>
        </authorList>
    </citation>
    <scope>NUCLEOTIDE SEQUENCE</scope>
</reference>
<dbReference type="AlphaFoldDB" id="W1XWM6"/>
<proteinExistence type="predicted"/>
<organism evidence="1">
    <name type="scientific">human gut metagenome</name>
    <dbReference type="NCBI Taxonomy" id="408170"/>
    <lineage>
        <taxon>unclassified sequences</taxon>
        <taxon>metagenomes</taxon>
        <taxon>organismal metagenomes</taxon>
    </lineage>
</organism>
<feature type="non-terminal residue" evidence="1">
    <location>
        <position position="1"/>
    </location>
</feature>
<comment type="caution">
    <text evidence="1">The sequence shown here is derived from an EMBL/GenBank/DDBJ whole genome shotgun (WGS) entry which is preliminary data.</text>
</comment>
<name>W1XWM6_9ZZZZ</name>